<dbReference type="InterPro" id="IPR008969">
    <property type="entry name" value="CarboxyPept-like_regulatory"/>
</dbReference>
<reference evidence="15" key="1">
    <citation type="submission" date="2022-07" db="EMBL/GenBank/DDBJ databases">
        <title>Taxonomy of Novel Oxalotrophic and Methylotrophic Bacteria.</title>
        <authorList>
            <person name="Sahin N."/>
            <person name="Tani A."/>
        </authorList>
    </citation>
    <scope>NUCLEOTIDE SEQUENCE</scope>
    <source>
        <strain evidence="15">Y10</strain>
    </source>
</reference>
<proteinExistence type="inferred from homology"/>
<evidence type="ECO:0000256" key="12">
    <source>
        <dbReference type="RuleBase" id="RU003357"/>
    </source>
</evidence>
<keyword evidence="5 11" id="KW-0812">Transmembrane</keyword>
<sequence>MKKPLNTKRRSTLLLPNFDLKMKLSIFFVFLTLFSLQAKEVYGQRTKVSVNLEKVKVSRFLDEIENSTDFRFIYKVTDVDLNRVISVNANEETISSVLADIFKYTNTEFKILSNRIYLTKEVNNDEGANNTKVVPVQKQTVQGKVVDEIGMPLPGAYVLEQGTTNGTTTDFDGAFTLELIGENPVLEVSYLGFVKQEVAVTAGTEVAVIMKEEASSLDEVVVTALGIKREKKALGYASQELDADKLAASKEPNFVNSMAGKVAGVNITNSPSGIGGSSLITIRGVNSLDIGKNSPLFIIDGTPVGNNFYSPGGDSTRDVDYGNGAGEINPENIESVNILKGPAAAALYGSRAANGAIVITTKSGASSKGKVTVNLNTGITFQTLLTMPDWQNEYGQGNNLEFQFVDGAGSGINDGLDESWGPRLDNGLMIAQFDSPREDGTRGGDVDVSNSPIIPTAWASNPDNVNDFFDTGIVTNYSLSVAKSGDFGSYRIAYQNMNQEGVVPNTDLKRNNFNISSKLNLYDGLTLNAHVNYLKQDSDNRPSVSYGTENVMYLWVWYGRQVNTNSLRNYWQEGLDGVQQFNYNYNYHDNPFFNVYENTNSQDRDRIYGNVSLNYELGEHFNIMLRTGRDFYRDFRTKRRAFSTQRFPRGYYREDNIFAEEINSDLLVTYDNTFNDKWKVNISAGANRLDARRTYQRDMADELINPDVFSFSNARTNVRITESDYEKRVNSVYGFGRFSYDEKIFLEVSARNDWSSTLPENNNSYFYPSANLSVLVNEFVNLPKAFTFVKLRAAVAAVGNDTDPYNNGQASFSNGGTYDGSPILSESSTITNGNLKPENTTSYEFGADLRFFDNRLRLDATAYKSITTNQILSVPADIASGYSNRFINLGEVENRGVELMLGGTPVRNKNFNWNVTANFSTNESEVRDLDGIDFTIYENKAYIQAREGGSISAMYGRGFQRVEDENSPYYGQIIYDASGAPMRTDDIEYQGDYAPDFMLGLNNEFRFKNFDIGFLFDWRQGGTIVSRTKVVGSLAGQLQETLVGRETGIVGEGVVQVSEGVYEPNTTLVSARSYFHDYYKSDNVEASKYDATYLKLREVSVGYSLPAKICKSLYTESIRLSVTGRNLALWTENPHFDPETLTVDGGRLTPGYEYMSIPSTRSFTFNLDINF</sequence>
<dbReference type="RefSeq" id="WP_281765926.1">
    <property type="nucleotide sequence ID" value="NZ_BRVO01000003.1"/>
</dbReference>
<accession>A0ABQ5MLQ2</accession>
<keyword evidence="3 11" id="KW-1134">Transmembrane beta strand</keyword>
<name>A0ABQ5MLQ2_9FLAO</name>
<gene>
    <name evidence="15" type="ORF">Y10_26660</name>
</gene>
<evidence type="ECO:0000256" key="3">
    <source>
        <dbReference type="ARBA" id="ARBA00022452"/>
    </source>
</evidence>
<dbReference type="Pfam" id="PF07715">
    <property type="entry name" value="Plug"/>
    <property type="match status" value="1"/>
</dbReference>
<dbReference type="PROSITE" id="PS52016">
    <property type="entry name" value="TONB_DEPENDENT_REC_3"/>
    <property type="match status" value="1"/>
</dbReference>
<dbReference type="PANTHER" id="PTHR32552">
    <property type="entry name" value="FERRICHROME IRON RECEPTOR-RELATED"/>
    <property type="match status" value="1"/>
</dbReference>
<dbReference type="InterPro" id="IPR023996">
    <property type="entry name" value="TonB-dep_OMP_SusC/RagA"/>
</dbReference>
<feature type="domain" description="TonB-dependent receptor-like beta-barrel" evidence="13">
    <location>
        <begin position="575"/>
        <end position="1001"/>
    </location>
</feature>
<keyword evidence="2 11" id="KW-0813">Transport</keyword>
<dbReference type="InterPro" id="IPR036942">
    <property type="entry name" value="Beta-barrel_TonB_sf"/>
</dbReference>
<dbReference type="NCBIfam" id="TIGR04057">
    <property type="entry name" value="SusC_RagA_signa"/>
    <property type="match status" value="1"/>
</dbReference>
<dbReference type="SUPFAM" id="SSF56935">
    <property type="entry name" value="Porins"/>
    <property type="match status" value="1"/>
</dbReference>
<dbReference type="InterPro" id="IPR039426">
    <property type="entry name" value="TonB-dep_rcpt-like"/>
</dbReference>
<dbReference type="InterPro" id="IPR000531">
    <property type="entry name" value="Beta-barrel_TonB"/>
</dbReference>
<keyword evidence="7" id="KW-0406">Ion transport</keyword>
<dbReference type="InterPro" id="IPR037066">
    <property type="entry name" value="Plug_dom_sf"/>
</dbReference>
<dbReference type="InterPro" id="IPR023997">
    <property type="entry name" value="TonB-dep_OMP_SusC/RagA_CS"/>
</dbReference>
<organism evidence="15 16">
    <name type="scientific">Neptunitalea lumnitzerae</name>
    <dbReference type="NCBI Taxonomy" id="2965509"/>
    <lineage>
        <taxon>Bacteria</taxon>
        <taxon>Pseudomonadati</taxon>
        <taxon>Bacteroidota</taxon>
        <taxon>Flavobacteriia</taxon>
        <taxon>Flavobacteriales</taxon>
        <taxon>Flavobacteriaceae</taxon>
        <taxon>Neptunitalea</taxon>
    </lineage>
</organism>
<keyword evidence="4" id="KW-0410">Iron transport</keyword>
<evidence type="ECO:0000256" key="7">
    <source>
        <dbReference type="ARBA" id="ARBA00023065"/>
    </source>
</evidence>
<evidence type="ECO:0000256" key="1">
    <source>
        <dbReference type="ARBA" id="ARBA00004571"/>
    </source>
</evidence>
<keyword evidence="10 11" id="KW-0998">Cell outer membrane</keyword>
<evidence type="ECO:0000313" key="16">
    <source>
        <dbReference type="Proteomes" id="UP001143543"/>
    </source>
</evidence>
<dbReference type="InterPro" id="IPR012910">
    <property type="entry name" value="Plug_dom"/>
</dbReference>
<evidence type="ECO:0000256" key="4">
    <source>
        <dbReference type="ARBA" id="ARBA00022496"/>
    </source>
</evidence>
<dbReference type="Gene3D" id="2.40.170.20">
    <property type="entry name" value="TonB-dependent receptor, beta-barrel domain"/>
    <property type="match status" value="1"/>
</dbReference>
<evidence type="ECO:0000256" key="10">
    <source>
        <dbReference type="ARBA" id="ARBA00023237"/>
    </source>
</evidence>
<dbReference type="Proteomes" id="UP001143543">
    <property type="component" value="Unassembled WGS sequence"/>
</dbReference>
<feature type="domain" description="TonB-dependent receptor plug" evidence="14">
    <location>
        <begin position="235"/>
        <end position="356"/>
    </location>
</feature>
<protein>
    <submittedName>
        <fullName evidence="15">SusC/RagA family TonB-linked outer membrane protein</fullName>
    </submittedName>
</protein>
<evidence type="ECO:0000259" key="14">
    <source>
        <dbReference type="Pfam" id="PF07715"/>
    </source>
</evidence>
<dbReference type="PANTHER" id="PTHR32552:SF81">
    <property type="entry name" value="TONB-DEPENDENT OUTER MEMBRANE RECEPTOR"/>
    <property type="match status" value="1"/>
</dbReference>
<dbReference type="NCBIfam" id="TIGR04056">
    <property type="entry name" value="OMP_RagA_SusC"/>
    <property type="match status" value="1"/>
</dbReference>
<dbReference type="SUPFAM" id="SSF49464">
    <property type="entry name" value="Carboxypeptidase regulatory domain-like"/>
    <property type="match status" value="1"/>
</dbReference>
<evidence type="ECO:0000256" key="2">
    <source>
        <dbReference type="ARBA" id="ARBA00022448"/>
    </source>
</evidence>
<comment type="subcellular location">
    <subcellularLocation>
        <location evidence="1 11">Cell outer membrane</location>
        <topology evidence="1 11">Multi-pass membrane protein</topology>
    </subcellularLocation>
</comment>
<evidence type="ECO:0000256" key="9">
    <source>
        <dbReference type="ARBA" id="ARBA00023136"/>
    </source>
</evidence>
<dbReference type="Gene3D" id="2.170.130.10">
    <property type="entry name" value="TonB-dependent receptor, plug domain"/>
    <property type="match status" value="1"/>
</dbReference>
<keyword evidence="6" id="KW-0408">Iron</keyword>
<evidence type="ECO:0000256" key="11">
    <source>
        <dbReference type="PROSITE-ProRule" id="PRU01360"/>
    </source>
</evidence>
<dbReference type="Pfam" id="PF00593">
    <property type="entry name" value="TonB_dep_Rec_b-barrel"/>
    <property type="match status" value="1"/>
</dbReference>
<evidence type="ECO:0000256" key="8">
    <source>
        <dbReference type="ARBA" id="ARBA00023077"/>
    </source>
</evidence>
<evidence type="ECO:0000259" key="13">
    <source>
        <dbReference type="Pfam" id="PF00593"/>
    </source>
</evidence>
<comment type="similarity">
    <text evidence="11 12">Belongs to the TonB-dependent receptor family.</text>
</comment>
<dbReference type="Pfam" id="PF13715">
    <property type="entry name" value="CarbopepD_reg_2"/>
    <property type="match status" value="1"/>
</dbReference>
<keyword evidence="8 12" id="KW-0798">TonB box</keyword>
<dbReference type="Gene3D" id="2.60.40.1120">
    <property type="entry name" value="Carboxypeptidase-like, regulatory domain"/>
    <property type="match status" value="1"/>
</dbReference>
<keyword evidence="16" id="KW-1185">Reference proteome</keyword>
<comment type="caution">
    <text evidence="15">The sequence shown here is derived from an EMBL/GenBank/DDBJ whole genome shotgun (WGS) entry which is preliminary data.</text>
</comment>
<evidence type="ECO:0000313" key="15">
    <source>
        <dbReference type="EMBL" id="GLB50298.1"/>
    </source>
</evidence>
<evidence type="ECO:0000256" key="5">
    <source>
        <dbReference type="ARBA" id="ARBA00022692"/>
    </source>
</evidence>
<dbReference type="EMBL" id="BRVO01000003">
    <property type="protein sequence ID" value="GLB50298.1"/>
    <property type="molecule type" value="Genomic_DNA"/>
</dbReference>
<evidence type="ECO:0000256" key="6">
    <source>
        <dbReference type="ARBA" id="ARBA00023004"/>
    </source>
</evidence>
<keyword evidence="9 11" id="KW-0472">Membrane</keyword>